<dbReference type="SUPFAM" id="SSF50952">
    <property type="entry name" value="Soluble quinoprotein glucose dehydrogenase"/>
    <property type="match status" value="1"/>
</dbReference>
<evidence type="ECO:0000313" key="3">
    <source>
        <dbReference type="EMBL" id="CAA9218796.1"/>
    </source>
</evidence>
<dbReference type="Gene3D" id="2.120.10.30">
    <property type="entry name" value="TolB, C-terminal domain"/>
    <property type="match status" value="1"/>
</dbReference>
<evidence type="ECO:0000259" key="2">
    <source>
        <dbReference type="Pfam" id="PF07995"/>
    </source>
</evidence>
<sequence>MTAPRTTVGQPPVRRGPVRRLVAAIALAGVVAACGGDGGDDATAQPDDTVAPPTTGSSGAGDGTGEPGGEAPGTEASAGTTEAPSTTAAATPTSLEDVEVRLREVAVAEQPVAVIVHPDTGELFVVERAGTVRALTDGAVAAEPLLDISADTVAEGERGLLGAAFSPEGDRLYLSYTNRDGDSRLHEWTVSDGVVDEGSRREVLAQAQPFANHNGGHILFGPDGLLWYGLGDGGASGDPEDRAQDPDALLGKILRIDPAVRGDDPYGVPGDNPFAGGGGRGEIAITGVRNPWRFSFDRTTGALWIGDVGQNEVEEVTALPEGRILGANLGWDQLEGTATFEGEPPAGAVPPVYEYRHDEGVSITGGVVYRGDAIPALQGAYLFGDLATAAVWALPTDGTSVGARVALGVGVDPGTLVSFAEDADGEVYVISIGGSVSRLEPA</sequence>
<feature type="domain" description="Glucose/Sorbosone dehydrogenase" evidence="2">
    <location>
        <begin position="109"/>
        <end position="430"/>
    </location>
</feature>
<protein>
    <recommendedName>
        <fullName evidence="2">Glucose/Sorbosone dehydrogenase domain-containing protein</fullName>
    </recommendedName>
</protein>
<dbReference type="AlphaFoldDB" id="A0A6J4HBJ0"/>
<dbReference type="InterPro" id="IPR012938">
    <property type="entry name" value="Glc/Sorbosone_DH"/>
</dbReference>
<accession>A0A6J4HBJ0</accession>
<dbReference type="InterPro" id="IPR011041">
    <property type="entry name" value="Quinoprot_gluc/sorb_DH_b-prop"/>
</dbReference>
<dbReference type="InterPro" id="IPR011042">
    <property type="entry name" value="6-blade_b-propeller_TolB-like"/>
</dbReference>
<dbReference type="PROSITE" id="PS51257">
    <property type="entry name" value="PROKAR_LIPOPROTEIN"/>
    <property type="match status" value="1"/>
</dbReference>
<feature type="compositionally biased region" description="Low complexity" evidence="1">
    <location>
        <begin position="41"/>
        <end position="57"/>
    </location>
</feature>
<dbReference type="PANTHER" id="PTHR19328">
    <property type="entry name" value="HEDGEHOG-INTERACTING PROTEIN"/>
    <property type="match status" value="1"/>
</dbReference>
<feature type="region of interest" description="Disordered" evidence="1">
    <location>
        <begin position="34"/>
        <end position="95"/>
    </location>
</feature>
<feature type="compositionally biased region" description="Gly residues" evidence="1">
    <location>
        <begin position="58"/>
        <end position="71"/>
    </location>
</feature>
<name>A0A6J4HBJ0_9ACTN</name>
<feature type="compositionally biased region" description="Low complexity" evidence="1">
    <location>
        <begin position="72"/>
        <end position="95"/>
    </location>
</feature>
<dbReference type="PANTHER" id="PTHR19328:SF75">
    <property type="entry name" value="ALDOSE SUGAR DEHYDROGENASE YLII"/>
    <property type="match status" value="1"/>
</dbReference>
<reference evidence="3" key="1">
    <citation type="submission" date="2020-02" db="EMBL/GenBank/DDBJ databases">
        <authorList>
            <person name="Meier V. D."/>
        </authorList>
    </citation>
    <scope>NUCLEOTIDE SEQUENCE</scope>
    <source>
        <strain evidence="3">AVDCRST_MAG20</strain>
    </source>
</reference>
<gene>
    <name evidence="3" type="ORF">AVDCRST_MAG20-566</name>
</gene>
<organism evidence="3">
    <name type="scientific">uncultured Acidimicrobiales bacterium</name>
    <dbReference type="NCBI Taxonomy" id="310071"/>
    <lineage>
        <taxon>Bacteria</taxon>
        <taxon>Bacillati</taxon>
        <taxon>Actinomycetota</taxon>
        <taxon>Acidimicrobiia</taxon>
        <taxon>Acidimicrobiales</taxon>
        <taxon>environmental samples</taxon>
    </lineage>
</organism>
<proteinExistence type="predicted"/>
<evidence type="ECO:0000256" key="1">
    <source>
        <dbReference type="SAM" id="MobiDB-lite"/>
    </source>
</evidence>
<dbReference type="Pfam" id="PF07995">
    <property type="entry name" value="GSDH"/>
    <property type="match status" value="1"/>
</dbReference>
<dbReference type="EMBL" id="CADCSY010000024">
    <property type="protein sequence ID" value="CAA9218796.1"/>
    <property type="molecule type" value="Genomic_DNA"/>
</dbReference>